<dbReference type="InterPro" id="IPR016164">
    <property type="entry name" value="FAD-linked_Oxase-like_C"/>
</dbReference>
<proteinExistence type="predicted"/>
<organism evidence="6">
    <name type="scientific">marine sediment metagenome</name>
    <dbReference type="NCBI Taxonomy" id="412755"/>
    <lineage>
        <taxon>unclassified sequences</taxon>
        <taxon>metagenomes</taxon>
        <taxon>ecological metagenomes</taxon>
    </lineage>
</organism>
<evidence type="ECO:0000256" key="3">
    <source>
        <dbReference type="ARBA" id="ARBA00022827"/>
    </source>
</evidence>
<dbReference type="PANTHER" id="PTHR42934">
    <property type="entry name" value="GLYCOLATE OXIDASE SUBUNIT GLCD"/>
    <property type="match status" value="1"/>
</dbReference>
<dbReference type="Pfam" id="PF02913">
    <property type="entry name" value="FAD-oxidase_C"/>
    <property type="match status" value="1"/>
</dbReference>
<dbReference type="InterPro" id="IPR051914">
    <property type="entry name" value="FAD-linked_OxidoTrans_Type4"/>
</dbReference>
<keyword evidence="3" id="KW-0274">FAD</keyword>
<comment type="caution">
    <text evidence="6">The sequence shown here is derived from an EMBL/GenBank/DDBJ whole genome shotgun (WGS) entry which is preliminary data.</text>
</comment>
<dbReference type="GO" id="GO:0016491">
    <property type="term" value="F:oxidoreductase activity"/>
    <property type="evidence" value="ECO:0007669"/>
    <property type="project" value="UniProtKB-KW"/>
</dbReference>
<dbReference type="SUPFAM" id="SSF55103">
    <property type="entry name" value="FAD-linked oxidases, C-terminal domain"/>
    <property type="match status" value="1"/>
</dbReference>
<dbReference type="InterPro" id="IPR004113">
    <property type="entry name" value="FAD-bd_oxidored_4_C"/>
</dbReference>
<evidence type="ECO:0000256" key="4">
    <source>
        <dbReference type="ARBA" id="ARBA00023002"/>
    </source>
</evidence>
<dbReference type="Gene3D" id="1.10.45.10">
    <property type="entry name" value="Vanillyl-alcohol Oxidase, Chain A, domain 4"/>
    <property type="match status" value="1"/>
</dbReference>
<evidence type="ECO:0000313" key="6">
    <source>
        <dbReference type="EMBL" id="GAI65045.1"/>
    </source>
</evidence>
<dbReference type="FunFam" id="1.10.45.10:FF:000001">
    <property type="entry name" value="D-lactate dehydrogenase mitochondrial"/>
    <property type="match status" value="1"/>
</dbReference>
<dbReference type="AlphaFoldDB" id="X1RPF7"/>
<feature type="non-terminal residue" evidence="6">
    <location>
        <position position="1"/>
    </location>
</feature>
<evidence type="ECO:0000259" key="5">
    <source>
        <dbReference type="Pfam" id="PF02913"/>
    </source>
</evidence>
<keyword evidence="4" id="KW-0560">Oxidoreductase</keyword>
<dbReference type="EMBL" id="BARV01043644">
    <property type="protein sequence ID" value="GAI65045.1"/>
    <property type="molecule type" value="Genomic_DNA"/>
</dbReference>
<feature type="domain" description="FAD-binding oxidoreductase/transferase type 4 C-terminal" evidence="5">
    <location>
        <begin position="1"/>
        <end position="50"/>
    </location>
</feature>
<evidence type="ECO:0000256" key="1">
    <source>
        <dbReference type="ARBA" id="ARBA00001974"/>
    </source>
</evidence>
<reference evidence="6" key="1">
    <citation type="journal article" date="2014" name="Front. Microbiol.">
        <title>High frequency of phylogenetically diverse reductive dehalogenase-homologous genes in deep subseafloor sedimentary metagenomes.</title>
        <authorList>
            <person name="Kawai M."/>
            <person name="Futagami T."/>
            <person name="Toyoda A."/>
            <person name="Takaki Y."/>
            <person name="Nishi S."/>
            <person name="Hori S."/>
            <person name="Arai W."/>
            <person name="Tsubouchi T."/>
            <person name="Morono Y."/>
            <person name="Uchiyama I."/>
            <person name="Ito T."/>
            <person name="Fujiyama A."/>
            <person name="Inagaki F."/>
            <person name="Takami H."/>
        </authorList>
    </citation>
    <scope>NUCLEOTIDE SEQUENCE</scope>
    <source>
        <strain evidence="6">Expedition CK06-06</strain>
    </source>
</reference>
<accession>X1RPF7</accession>
<name>X1RPF7_9ZZZZ</name>
<comment type="cofactor">
    <cofactor evidence="1">
        <name>FAD</name>
        <dbReference type="ChEBI" id="CHEBI:57692"/>
    </cofactor>
</comment>
<protein>
    <recommendedName>
        <fullName evidence="5">FAD-binding oxidoreductase/transferase type 4 C-terminal domain-containing protein</fullName>
    </recommendedName>
</protein>
<gene>
    <name evidence="6" type="ORF">S06H3_65044</name>
</gene>
<keyword evidence="2" id="KW-0285">Flavoprotein</keyword>
<dbReference type="GO" id="GO:0050660">
    <property type="term" value="F:flavin adenine dinucleotide binding"/>
    <property type="evidence" value="ECO:0007669"/>
    <property type="project" value="InterPro"/>
</dbReference>
<dbReference type="PANTHER" id="PTHR42934:SF1">
    <property type="entry name" value="GLYCOLATE OXIDASE SUBUNIT GLCD"/>
    <property type="match status" value="1"/>
</dbReference>
<sequence>AVDLGGVITGEHGVGKTKLGELDLCLDEKSRELMKGIKKLFDPNSILNPGTAIR</sequence>
<dbReference type="InterPro" id="IPR016171">
    <property type="entry name" value="Vanillyl_alc_oxidase_C-sub2"/>
</dbReference>
<evidence type="ECO:0000256" key="2">
    <source>
        <dbReference type="ARBA" id="ARBA00022630"/>
    </source>
</evidence>